<keyword evidence="2" id="KW-0963">Cytoplasm</keyword>
<dbReference type="InterPro" id="IPR007055">
    <property type="entry name" value="BON_dom"/>
</dbReference>
<evidence type="ECO:0000256" key="4">
    <source>
        <dbReference type="SAM" id="MobiDB-lite"/>
    </source>
</evidence>
<dbReference type="OrthoDB" id="370541at2"/>
<evidence type="ECO:0000256" key="1">
    <source>
        <dbReference type="ARBA" id="ARBA00004496"/>
    </source>
</evidence>
<dbReference type="PROSITE" id="PS51782">
    <property type="entry name" value="LYSM"/>
    <property type="match status" value="1"/>
</dbReference>
<dbReference type="PANTHER" id="PTHR34700:SF8">
    <property type="entry name" value="POTASSIUM BINDING PROTEIN KBP"/>
    <property type="match status" value="1"/>
</dbReference>
<dbReference type="InterPro" id="IPR018392">
    <property type="entry name" value="LysM"/>
</dbReference>
<dbReference type="PROSITE" id="PS50914">
    <property type="entry name" value="BON"/>
    <property type="match status" value="1"/>
</dbReference>
<feature type="domain" description="BON" evidence="5">
    <location>
        <begin position="32"/>
        <end position="100"/>
    </location>
</feature>
<protein>
    <recommendedName>
        <fullName evidence="3">Potassium binding protein Kbp</fullName>
    </recommendedName>
</protein>
<dbReference type="Proteomes" id="UP000197065">
    <property type="component" value="Unassembled WGS sequence"/>
</dbReference>
<dbReference type="CDD" id="cd00118">
    <property type="entry name" value="LysM"/>
    <property type="match status" value="1"/>
</dbReference>
<dbReference type="FunFam" id="3.10.350.10:FF:000001">
    <property type="entry name" value="Peptidoglycan-binding protein LysM"/>
    <property type="match status" value="1"/>
</dbReference>
<name>A0A212PXX1_9PROT</name>
<dbReference type="NCBIfam" id="NF008399">
    <property type="entry name" value="PRK11198.1"/>
    <property type="match status" value="1"/>
</dbReference>
<dbReference type="SMART" id="SM00257">
    <property type="entry name" value="LysM"/>
    <property type="match status" value="1"/>
</dbReference>
<feature type="region of interest" description="Disordered" evidence="4">
    <location>
        <begin position="17"/>
        <end position="40"/>
    </location>
</feature>
<dbReference type="Pfam" id="PF01476">
    <property type="entry name" value="LysM"/>
    <property type="match status" value="1"/>
</dbReference>
<evidence type="ECO:0000259" key="6">
    <source>
        <dbReference type="PROSITE" id="PS51782"/>
    </source>
</evidence>
<gene>
    <name evidence="7" type="ORF">SAMN07250955_101146</name>
</gene>
<dbReference type="Gene3D" id="3.10.350.10">
    <property type="entry name" value="LysM domain"/>
    <property type="match status" value="1"/>
</dbReference>
<dbReference type="AlphaFoldDB" id="A0A212PXX1"/>
<dbReference type="InterPro" id="IPR052196">
    <property type="entry name" value="Bact_Kbp"/>
</dbReference>
<evidence type="ECO:0000259" key="5">
    <source>
        <dbReference type="PROSITE" id="PS50914"/>
    </source>
</evidence>
<feature type="domain" description="LysM" evidence="6">
    <location>
        <begin position="106"/>
        <end position="155"/>
    </location>
</feature>
<evidence type="ECO:0000313" key="8">
    <source>
        <dbReference type="Proteomes" id="UP000197065"/>
    </source>
</evidence>
<dbReference type="Pfam" id="PF04972">
    <property type="entry name" value="BON"/>
    <property type="match status" value="1"/>
</dbReference>
<proteinExistence type="predicted"/>
<feature type="compositionally biased region" description="Basic and acidic residues" evidence="4">
    <location>
        <begin position="18"/>
        <end position="30"/>
    </location>
</feature>
<dbReference type="SUPFAM" id="SSF54106">
    <property type="entry name" value="LysM domain"/>
    <property type="match status" value="1"/>
</dbReference>
<keyword evidence="8" id="KW-1185">Reference proteome</keyword>
<organism evidence="7 8">
    <name type="scientific">Arboricoccus pini</name>
    <dbReference type="NCBI Taxonomy" id="1963835"/>
    <lineage>
        <taxon>Bacteria</taxon>
        <taxon>Pseudomonadati</taxon>
        <taxon>Pseudomonadota</taxon>
        <taxon>Alphaproteobacteria</taxon>
        <taxon>Geminicoccales</taxon>
        <taxon>Geminicoccaceae</taxon>
        <taxon>Arboricoccus</taxon>
    </lineage>
</organism>
<sequence length="159" mass="16587">MGLISFIESAGRLLSAGHESKPDAVQDESKPAPPPPEASSITEELIRLGLKLTGLNVTVDGKTAKVTGEAADAETRDKAILAAGNVAGIAAVDSNIKTADNAPEGSFYTVKKGDTLSAIAKSVYGKASLYPKIFEANRPMLKDADHIYPGQSLRIPPEA</sequence>
<dbReference type="EMBL" id="FYEH01000001">
    <property type="protein sequence ID" value="SNB51916.1"/>
    <property type="molecule type" value="Genomic_DNA"/>
</dbReference>
<dbReference type="GO" id="GO:0005737">
    <property type="term" value="C:cytoplasm"/>
    <property type="evidence" value="ECO:0007669"/>
    <property type="project" value="UniProtKB-SubCell"/>
</dbReference>
<dbReference type="PANTHER" id="PTHR34700">
    <property type="entry name" value="POTASSIUM BINDING PROTEIN KBP"/>
    <property type="match status" value="1"/>
</dbReference>
<evidence type="ECO:0000313" key="7">
    <source>
        <dbReference type="EMBL" id="SNB51916.1"/>
    </source>
</evidence>
<accession>A0A212PXX1</accession>
<dbReference type="RefSeq" id="WP_088559481.1">
    <property type="nucleotide sequence ID" value="NZ_FYEH01000001.1"/>
</dbReference>
<evidence type="ECO:0000256" key="3">
    <source>
        <dbReference type="ARBA" id="ARBA00072219"/>
    </source>
</evidence>
<comment type="subcellular location">
    <subcellularLocation>
        <location evidence="1">Cytoplasm</location>
    </subcellularLocation>
</comment>
<evidence type="ECO:0000256" key="2">
    <source>
        <dbReference type="ARBA" id="ARBA00022490"/>
    </source>
</evidence>
<reference evidence="7 8" key="1">
    <citation type="submission" date="2017-06" db="EMBL/GenBank/DDBJ databases">
        <authorList>
            <person name="Kim H.J."/>
            <person name="Triplett B.A."/>
        </authorList>
    </citation>
    <scope>NUCLEOTIDE SEQUENCE [LARGE SCALE GENOMIC DNA]</scope>
    <source>
        <strain evidence="7 8">B29T1</strain>
    </source>
</reference>
<dbReference type="InterPro" id="IPR036779">
    <property type="entry name" value="LysM_dom_sf"/>
</dbReference>